<sequence precursor="true">MLAVPSRTPCLSALVALALAVCAGPVRAQLIEKLPEEMQGVGVDDKSGSQVPLDLRFRDENGKAITLAEVFTGDRPVLLSLNYSDCPMLCGLQLNGLFDTLAEITEAKGWTPGREFDVVSVSVDPLETTLRAKQTEQKYLQRYGRAGAAEGVRFLTGNQENIRALADAVGFRYKYVPDTREYSHTAAEIVVTPKGVVSRYLYGVAYDPQTLRLSLIEAADGKIGSPLDQIILFCFHYDETKGRYGPVARRVMSVGAGVTIFAMCAGLLPYWLRRTPSSAAANDATSINPAEPQAAEREPNEVA</sequence>
<dbReference type="Gene3D" id="3.40.30.10">
    <property type="entry name" value="Glutaredoxin"/>
    <property type="match status" value="1"/>
</dbReference>
<dbReference type="AlphaFoldDB" id="A0A518KET0"/>
<keyword evidence="2" id="KW-0479">Metal-binding</keyword>
<dbReference type="PANTHER" id="PTHR12151:SF8">
    <property type="entry name" value="THIOREDOXIN DOMAIN-CONTAINING PROTEIN"/>
    <property type="match status" value="1"/>
</dbReference>
<feature type="binding site" evidence="2">
    <location>
        <position position="184"/>
    </location>
    <ligand>
        <name>Cu cation</name>
        <dbReference type="ChEBI" id="CHEBI:23378"/>
    </ligand>
</feature>
<feature type="disulfide bond" description="Redox-active" evidence="3">
    <location>
        <begin position="86"/>
        <end position="90"/>
    </location>
</feature>
<dbReference type="EMBL" id="CP036349">
    <property type="protein sequence ID" value="QDV76301.1"/>
    <property type="molecule type" value="Genomic_DNA"/>
</dbReference>
<keyword evidence="3" id="KW-1015">Disulfide bond</keyword>
<keyword evidence="5" id="KW-0812">Transmembrane</keyword>
<dbReference type="InterPro" id="IPR003782">
    <property type="entry name" value="SCO1/SenC"/>
</dbReference>
<feature type="binding site" evidence="2">
    <location>
        <position position="90"/>
    </location>
    <ligand>
        <name>Cu cation</name>
        <dbReference type="ChEBI" id="CHEBI:23378"/>
    </ligand>
</feature>
<comment type="similarity">
    <text evidence="1">Belongs to the SCO1/2 family.</text>
</comment>
<evidence type="ECO:0000256" key="1">
    <source>
        <dbReference type="ARBA" id="ARBA00010996"/>
    </source>
</evidence>
<keyword evidence="6" id="KW-0732">Signal</keyword>
<feature type="chain" id="PRO_5021747833" description="Thioredoxin domain-containing protein" evidence="6">
    <location>
        <begin position="29"/>
        <end position="303"/>
    </location>
</feature>
<evidence type="ECO:0000256" key="6">
    <source>
        <dbReference type="SAM" id="SignalP"/>
    </source>
</evidence>
<dbReference type="SUPFAM" id="SSF52833">
    <property type="entry name" value="Thioredoxin-like"/>
    <property type="match status" value="1"/>
</dbReference>
<reference evidence="7 8" key="1">
    <citation type="submission" date="2019-02" db="EMBL/GenBank/DDBJ databases">
        <title>Deep-cultivation of Planctomycetes and their phenomic and genomic characterization uncovers novel biology.</title>
        <authorList>
            <person name="Wiegand S."/>
            <person name="Jogler M."/>
            <person name="Boedeker C."/>
            <person name="Pinto D."/>
            <person name="Vollmers J."/>
            <person name="Rivas-Marin E."/>
            <person name="Kohn T."/>
            <person name="Peeters S.H."/>
            <person name="Heuer A."/>
            <person name="Rast P."/>
            <person name="Oberbeckmann S."/>
            <person name="Bunk B."/>
            <person name="Jeske O."/>
            <person name="Meyerdierks A."/>
            <person name="Storesund J.E."/>
            <person name="Kallscheuer N."/>
            <person name="Luecker S."/>
            <person name="Lage O.M."/>
            <person name="Pohl T."/>
            <person name="Merkel B.J."/>
            <person name="Hornburger P."/>
            <person name="Mueller R.-W."/>
            <person name="Bruemmer F."/>
            <person name="Labrenz M."/>
            <person name="Spormann A.M."/>
            <person name="Op den Camp H."/>
            <person name="Overmann J."/>
            <person name="Amann R."/>
            <person name="Jetten M.S.M."/>
            <person name="Mascher T."/>
            <person name="Medema M.H."/>
            <person name="Devos D.P."/>
            <person name="Kaster A.-K."/>
            <person name="Ovreas L."/>
            <person name="Rohde M."/>
            <person name="Galperin M.Y."/>
            <person name="Jogler C."/>
        </authorList>
    </citation>
    <scope>NUCLEOTIDE SEQUENCE [LARGE SCALE GENOMIC DNA]</scope>
    <source>
        <strain evidence="7 8">Spa11</strain>
    </source>
</reference>
<evidence type="ECO:0000256" key="3">
    <source>
        <dbReference type="PIRSR" id="PIRSR603782-2"/>
    </source>
</evidence>
<feature type="region of interest" description="Disordered" evidence="4">
    <location>
        <begin position="282"/>
        <end position="303"/>
    </location>
</feature>
<feature type="compositionally biased region" description="Basic and acidic residues" evidence="4">
    <location>
        <begin position="294"/>
        <end position="303"/>
    </location>
</feature>
<keyword evidence="2" id="KW-0186">Copper</keyword>
<dbReference type="InterPro" id="IPR036249">
    <property type="entry name" value="Thioredoxin-like_sf"/>
</dbReference>
<proteinExistence type="inferred from homology"/>
<evidence type="ECO:0000256" key="5">
    <source>
        <dbReference type="SAM" id="Phobius"/>
    </source>
</evidence>
<feature type="transmembrane region" description="Helical" evidence="5">
    <location>
        <begin position="251"/>
        <end position="272"/>
    </location>
</feature>
<dbReference type="CDD" id="cd02968">
    <property type="entry name" value="SCO"/>
    <property type="match status" value="1"/>
</dbReference>
<dbReference type="KEGG" id="bmei:Spa11_45310"/>
<feature type="binding site" evidence="2">
    <location>
        <position position="86"/>
    </location>
    <ligand>
        <name>Cu cation</name>
        <dbReference type="ChEBI" id="CHEBI:23378"/>
    </ligand>
</feature>
<evidence type="ECO:0000256" key="2">
    <source>
        <dbReference type="PIRSR" id="PIRSR603782-1"/>
    </source>
</evidence>
<feature type="signal peptide" evidence="6">
    <location>
        <begin position="1"/>
        <end position="28"/>
    </location>
</feature>
<keyword evidence="5" id="KW-1133">Transmembrane helix</keyword>
<organism evidence="7 8">
    <name type="scientific">Botrimarina mediterranea</name>
    <dbReference type="NCBI Taxonomy" id="2528022"/>
    <lineage>
        <taxon>Bacteria</taxon>
        <taxon>Pseudomonadati</taxon>
        <taxon>Planctomycetota</taxon>
        <taxon>Planctomycetia</taxon>
        <taxon>Pirellulales</taxon>
        <taxon>Lacipirellulaceae</taxon>
        <taxon>Botrimarina</taxon>
    </lineage>
</organism>
<keyword evidence="8" id="KW-1185">Reference proteome</keyword>
<dbReference type="GO" id="GO:0046872">
    <property type="term" value="F:metal ion binding"/>
    <property type="evidence" value="ECO:0007669"/>
    <property type="project" value="UniProtKB-KW"/>
</dbReference>
<name>A0A518KET0_9BACT</name>
<accession>A0A518KET0</accession>
<dbReference type="Proteomes" id="UP000316426">
    <property type="component" value="Chromosome"/>
</dbReference>
<evidence type="ECO:0000256" key="4">
    <source>
        <dbReference type="SAM" id="MobiDB-lite"/>
    </source>
</evidence>
<dbReference type="Pfam" id="PF02630">
    <property type="entry name" value="SCO1-SenC"/>
    <property type="match status" value="1"/>
</dbReference>
<dbReference type="PANTHER" id="PTHR12151">
    <property type="entry name" value="ELECTRON TRANSPORT PROTIN SCO1/SENC FAMILY MEMBER"/>
    <property type="match status" value="1"/>
</dbReference>
<protein>
    <recommendedName>
        <fullName evidence="9">Thioredoxin domain-containing protein</fullName>
    </recommendedName>
</protein>
<evidence type="ECO:0000313" key="7">
    <source>
        <dbReference type="EMBL" id="QDV76301.1"/>
    </source>
</evidence>
<keyword evidence="5" id="KW-0472">Membrane</keyword>
<gene>
    <name evidence="7" type="ORF">Spa11_45310</name>
</gene>
<evidence type="ECO:0008006" key="9">
    <source>
        <dbReference type="Google" id="ProtNLM"/>
    </source>
</evidence>
<evidence type="ECO:0000313" key="8">
    <source>
        <dbReference type="Proteomes" id="UP000316426"/>
    </source>
</evidence>